<comment type="pathway">
    <text evidence="1 12">Lipid metabolism; fatty acid biosynthesis.</text>
</comment>
<dbReference type="PROSITE" id="PS00061">
    <property type="entry name" value="ADH_SHORT"/>
    <property type="match status" value="1"/>
</dbReference>
<reference evidence="14 15" key="1">
    <citation type="submission" date="2019-08" db="EMBL/GenBank/DDBJ databases">
        <title>Amphibian skin-associated Pigmentiphaga: genome sequence and occurrence across geography and hosts.</title>
        <authorList>
            <person name="Bletz M.C."/>
            <person name="Bunk B."/>
            <person name="Sproeer C."/>
            <person name="Biwer P."/>
            <person name="Reiter S."/>
            <person name="Rabemananjara F.C.E."/>
            <person name="Schulz S."/>
            <person name="Overmann J."/>
            <person name="Vences M."/>
        </authorList>
    </citation>
    <scope>NUCLEOTIDE SEQUENCE [LARGE SCALE GENOMIC DNA]</scope>
    <source>
        <strain evidence="14 15">Mada1488</strain>
    </source>
</reference>
<feature type="binding site" evidence="11">
    <location>
        <position position="187"/>
    </location>
    <ligand>
        <name>NADP(+)</name>
        <dbReference type="ChEBI" id="CHEBI:58349"/>
    </ligand>
</feature>
<evidence type="ECO:0000313" key="14">
    <source>
        <dbReference type="EMBL" id="QEI06951.1"/>
    </source>
</evidence>
<dbReference type="FunFam" id="3.40.50.720:FF:000037">
    <property type="entry name" value="3-oxoacyl-[acyl-carrier-protein] reductase FabG"/>
    <property type="match status" value="1"/>
</dbReference>
<dbReference type="Gene3D" id="3.40.50.720">
    <property type="entry name" value="NAD(P)-binding Rossmann-like Domain"/>
    <property type="match status" value="1"/>
</dbReference>
<comment type="subunit">
    <text evidence="12">Homotetramer.</text>
</comment>
<feature type="binding site" evidence="11">
    <location>
        <begin position="62"/>
        <end position="63"/>
    </location>
    <ligand>
        <name>NADP(+)</name>
        <dbReference type="ChEBI" id="CHEBI:58349"/>
    </ligand>
</feature>
<dbReference type="NCBIfam" id="NF009466">
    <property type="entry name" value="PRK12826.1-2"/>
    <property type="match status" value="1"/>
</dbReference>
<feature type="binding site" evidence="11">
    <location>
        <position position="37"/>
    </location>
    <ligand>
        <name>NADP(+)</name>
        <dbReference type="ChEBI" id="CHEBI:58349"/>
    </ligand>
</feature>
<evidence type="ECO:0000256" key="3">
    <source>
        <dbReference type="ARBA" id="ARBA00012948"/>
    </source>
</evidence>
<dbReference type="GO" id="GO:0004316">
    <property type="term" value="F:3-oxoacyl-[acyl-carrier-protein] reductase (NADPH) activity"/>
    <property type="evidence" value="ECO:0007669"/>
    <property type="project" value="UniProtKB-UniRule"/>
</dbReference>
<keyword evidence="7 12" id="KW-0560">Oxidoreductase</keyword>
<dbReference type="AlphaFoldDB" id="A0A5C0B2J0"/>
<evidence type="ECO:0000256" key="9">
    <source>
        <dbReference type="ARBA" id="ARBA00023160"/>
    </source>
</evidence>
<dbReference type="InterPro" id="IPR050259">
    <property type="entry name" value="SDR"/>
</dbReference>
<comment type="catalytic activity">
    <reaction evidence="12">
        <text>a (3R)-hydroxyacyl-[ACP] + NADP(+) = a 3-oxoacyl-[ACP] + NADPH + H(+)</text>
        <dbReference type="Rhea" id="RHEA:17397"/>
        <dbReference type="Rhea" id="RHEA-COMP:9916"/>
        <dbReference type="Rhea" id="RHEA-COMP:9945"/>
        <dbReference type="ChEBI" id="CHEBI:15378"/>
        <dbReference type="ChEBI" id="CHEBI:57783"/>
        <dbReference type="ChEBI" id="CHEBI:58349"/>
        <dbReference type="ChEBI" id="CHEBI:78776"/>
        <dbReference type="ChEBI" id="CHEBI:78827"/>
        <dbReference type="EC" id="1.1.1.100"/>
    </reaction>
</comment>
<evidence type="ECO:0000256" key="6">
    <source>
        <dbReference type="ARBA" id="ARBA00022857"/>
    </source>
</evidence>
<accession>A0A5C0B2J0</accession>
<evidence type="ECO:0000256" key="11">
    <source>
        <dbReference type="PIRSR" id="PIRSR611284-2"/>
    </source>
</evidence>
<dbReference type="PANTHER" id="PTHR42879">
    <property type="entry name" value="3-OXOACYL-(ACYL-CARRIER-PROTEIN) REDUCTASE"/>
    <property type="match status" value="1"/>
</dbReference>
<gene>
    <name evidence="14" type="primary">fabG</name>
    <name evidence="14" type="ORF">FXN63_14725</name>
</gene>
<feature type="binding site" evidence="11">
    <location>
        <begin position="154"/>
        <end position="158"/>
    </location>
    <ligand>
        <name>NADP(+)</name>
        <dbReference type="ChEBI" id="CHEBI:58349"/>
    </ligand>
</feature>
<dbReference type="Proteomes" id="UP000325161">
    <property type="component" value="Chromosome"/>
</dbReference>
<dbReference type="GO" id="GO:0051287">
    <property type="term" value="F:NAD binding"/>
    <property type="evidence" value="ECO:0007669"/>
    <property type="project" value="UniProtKB-UniRule"/>
</dbReference>
<dbReference type="KEGG" id="pacr:FXN63_14725"/>
<dbReference type="InterPro" id="IPR020904">
    <property type="entry name" value="Sc_DH/Rdtase_CS"/>
</dbReference>
<dbReference type="PRINTS" id="PR00081">
    <property type="entry name" value="GDHRDH"/>
</dbReference>
<evidence type="ECO:0000256" key="1">
    <source>
        <dbReference type="ARBA" id="ARBA00005194"/>
    </source>
</evidence>
<feature type="active site" description="Proton acceptor" evidence="10">
    <location>
        <position position="154"/>
    </location>
</feature>
<dbReference type="SMART" id="SM00822">
    <property type="entry name" value="PKS_KR"/>
    <property type="match status" value="1"/>
</dbReference>
<feature type="binding site" evidence="11">
    <location>
        <position position="89"/>
    </location>
    <ligand>
        <name>NADP(+)</name>
        <dbReference type="ChEBI" id="CHEBI:58349"/>
    </ligand>
</feature>
<keyword evidence="5 12" id="KW-0276">Fatty acid metabolism</keyword>
<organism evidence="14 15">
    <name type="scientific">Pigmentiphaga aceris</name>
    <dbReference type="NCBI Taxonomy" id="1940612"/>
    <lineage>
        <taxon>Bacteria</taxon>
        <taxon>Pseudomonadati</taxon>
        <taxon>Pseudomonadota</taxon>
        <taxon>Betaproteobacteria</taxon>
        <taxon>Burkholderiales</taxon>
        <taxon>Alcaligenaceae</taxon>
        <taxon>Pigmentiphaga</taxon>
    </lineage>
</organism>
<dbReference type="EMBL" id="CP043046">
    <property type="protein sequence ID" value="QEI06951.1"/>
    <property type="molecule type" value="Genomic_DNA"/>
</dbReference>
<dbReference type="PANTHER" id="PTHR42879:SF2">
    <property type="entry name" value="3-OXOACYL-[ACYL-CARRIER-PROTEIN] REDUCTASE FABG"/>
    <property type="match status" value="1"/>
</dbReference>
<evidence type="ECO:0000256" key="4">
    <source>
        <dbReference type="ARBA" id="ARBA00022516"/>
    </source>
</evidence>
<comment type="function">
    <text evidence="12">Catalyzes the NADPH-dependent reduction of beta-ketoacyl-ACP substrates to beta-hydroxyacyl-ACP products, the first reductive step in the elongation cycle of fatty acid biosynthesis.</text>
</comment>
<evidence type="ECO:0000313" key="15">
    <source>
        <dbReference type="Proteomes" id="UP000325161"/>
    </source>
</evidence>
<proteinExistence type="inferred from homology"/>
<protein>
    <recommendedName>
        <fullName evidence="3 12">3-oxoacyl-[acyl-carrier-protein] reductase</fullName>
        <ecNumber evidence="3 12">1.1.1.100</ecNumber>
    </recommendedName>
</protein>
<dbReference type="NCBIfam" id="NF005559">
    <property type="entry name" value="PRK07231.1"/>
    <property type="match status" value="1"/>
</dbReference>
<dbReference type="OrthoDB" id="9802564at2"/>
<dbReference type="NCBIfam" id="NF004197">
    <property type="entry name" value="PRK05653.1-1"/>
    <property type="match status" value="1"/>
</dbReference>
<feature type="binding site" evidence="11">
    <location>
        <begin position="12"/>
        <end position="15"/>
    </location>
    <ligand>
        <name>NADP(+)</name>
        <dbReference type="ChEBI" id="CHEBI:58349"/>
    </ligand>
</feature>
<dbReference type="InterPro" id="IPR002347">
    <property type="entry name" value="SDR_fam"/>
</dbReference>
<evidence type="ECO:0000256" key="5">
    <source>
        <dbReference type="ARBA" id="ARBA00022832"/>
    </source>
</evidence>
<sequence length="247" mass="25264">MELQGKVALVTGASRGIGKAIAAELASRGAIVVGTATTDGGAAKITEYLASAPAGSRGATLNVNDAASVDALIDQIGTELGGLHILVNNAGITRDTLAMRMKDDDWAAVIDTNLSSVFRISRAVLRGMMKAKWGRIINVTSVVGSSGNAGQANYAAAKAGVAGMSRALARELGSRNITVNCVAPGFIDTDMTKDLGEDQHKALLSQIPLGRLGLPEDIAHSVAFLASPAAGYVTGTTLHVNGGMYMS</sequence>
<keyword evidence="15" id="KW-1185">Reference proteome</keyword>
<evidence type="ECO:0000256" key="8">
    <source>
        <dbReference type="ARBA" id="ARBA00023098"/>
    </source>
</evidence>
<dbReference type="InterPro" id="IPR036291">
    <property type="entry name" value="NAD(P)-bd_dom_sf"/>
</dbReference>
<dbReference type="NCBIfam" id="NF009464">
    <property type="entry name" value="PRK12824.1"/>
    <property type="match status" value="1"/>
</dbReference>
<evidence type="ECO:0000256" key="7">
    <source>
        <dbReference type="ARBA" id="ARBA00023002"/>
    </source>
</evidence>
<evidence type="ECO:0000256" key="2">
    <source>
        <dbReference type="ARBA" id="ARBA00006484"/>
    </source>
</evidence>
<dbReference type="RefSeq" id="WP_148815998.1">
    <property type="nucleotide sequence ID" value="NZ_CP043046.1"/>
</dbReference>
<keyword evidence="9 12" id="KW-0275">Fatty acid biosynthesis</keyword>
<dbReference type="NCBIfam" id="TIGR01830">
    <property type="entry name" value="3oxo_ACP_reduc"/>
    <property type="match status" value="1"/>
</dbReference>
<dbReference type="PRINTS" id="PR00080">
    <property type="entry name" value="SDRFAMILY"/>
</dbReference>
<evidence type="ECO:0000256" key="10">
    <source>
        <dbReference type="PIRSR" id="PIRSR611284-1"/>
    </source>
</evidence>
<dbReference type="GO" id="GO:0030497">
    <property type="term" value="P:fatty acid elongation"/>
    <property type="evidence" value="ECO:0007669"/>
    <property type="project" value="UniProtKB-ARBA"/>
</dbReference>
<dbReference type="UniPathway" id="UPA00094"/>
<comment type="similarity">
    <text evidence="2 12">Belongs to the short-chain dehydrogenases/reductases (SDR) family.</text>
</comment>
<dbReference type="Pfam" id="PF13561">
    <property type="entry name" value="adh_short_C2"/>
    <property type="match status" value="1"/>
</dbReference>
<dbReference type="SUPFAM" id="SSF51735">
    <property type="entry name" value="NAD(P)-binding Rossmann-fold domains"/>
    <property type="match status" value="1"/>
</dbReference>
<dbReference type="InterPro" id="IPR057326">
    <property type="entry name" value="KR_dom"/>
</dbReference>
<keyword evidence="8 12" id="KW-0443">Lipid metabolism</keyword>
<feature type="domain" description="Ketoreductase" evidence="13">
    <location>
        <begin position="6"/>
        <end position="218"/>
    </location>
</feature>
<keyword evidence="4 12" id="KW-0444">Lipid biosynthesis</keyword>
<evidence type="ECO:0000256" key="12">
    <source>
        <dbReference type="RuleBase" id="RU366074"/>
    </source>
</evidence>
<name>A0A5C0B2J0_9BURK</name>
<evidence type="ECO:0000259" key="13">
    <source>
        <dbReference type="SMART" id="SM00822"/>
    </source>
</evidence>
<dbReference type="EC" id="1.1.1.100" evidence="3 12"/>
<dbReference type="InterPro" id="IPR011284">
    <property type="entry name" value="3oxo_ACP_reduc"/>
</dbReference>
<dbReference type="CDD" id="cd05333">
    <property type="entry name" value="BKR_SDR_c"/>
    <property type="match status" value="1"/>
</dbReference>
<keyword evidence="6 11" id="KW-0521">NADP</keyword>